<protein>
    <submittedName>
        <fullName evidence="2">Uncharacterized protein</fullName>
    </submittedName>
</protein>
<name>A0A7C3YZ76_UNCW3</name>
<sequence length="125" mass="14586">MKRVIIFFGLLGAGFFYLFLALINLRLESENNQLREKKILLERDRKLIMLEISQRSSVKNLELAYLPFGDSLKDLPNFSTTQEFGNRLFSFSGKKILSVIKEKETKSSWGWNETFPFVSVSQKNR</sequence>
<accession>A0A7C3YZ76</accession>
<evidence type="ECO:0000256" key="1">
    <source>
        <dbReference type="SAM" id="Phobius"/>
    </source>
</evidence>
<evidence type="ECO:0000313" key="2">
    <source>
        <dbReference type="EMBL" id="HGE98677.1"/>
    </source>
</evidence>
<keyword evidence="1" id="KW-1133">Transmembrane helix</keyword>
<dbReference type="AlphaFoldDB" id="A0A7C3YZ76"/>
<keyword evidence="1" id="KW-0812">Transmembrane</keyword>
<organism evidence="2">
    <name type="scientific">candidate division WOR-3 bacterium</name>
    <dbReference type="NCBI Taxonomy" id="2052148"/>
    <lineage>
        <taxon>Bacteria</taxon>
        <taxon>Bacteria division WOR-3</taxon>
    </lineage>
</organism>
<keyword evidence="1" id="KW-0472">Membrane</keyword>
<feature type="transmembrane region" description="Helical" evidence="1">
    <location>
        <begin position="6"/>
        <end position="27"/>
    </location>
</feature>
<proteinExistence type="predicted"/>
<dbReference type="EMBL" id="DTMQ01000009">
    <property type="protein sequence ID" value="HGE98677.1"/>
    <property type="molecule type" value="Genomic_DNA"/>
</dbReference>
<gene>
    <name evidence="2" type="ORF">ENX07_01190</name>
</gene>
<reference evidence="2" key="1">
    <citation type="journal article" date="2020" name="mSystems">
        <title>Genome- and Community-Level Interaction Insights into Carbon Utilization and Element Cycling Functions of Hydrothermarchaeota in Hydrothermal Sediment.</title>
        <authorList>
            <person name="Zhou Z."/>
            <person name="Liu Y."/>
            <person name="Xu W."/>
            <person name="Pan J."/>
            <person name="Luo Z.H."/>
            <person name="Li M."/>
        </authorList>
    </citation>
    <scope>NUCLEOTIDE SEQUENCE [LARGE SCALE GENOMIC DNA]</scope>
    <source>
        <strain evidence="2">SpSt-906</strain>
    </source>
</reference>
<comment type="caution">
    <text evidence="2">The sequence shown here is derived from an EMBL/GenBank/DDBJ whole genome shotgun (WGS) entry which is preliminary data.</text>
</comment>